<evidence type="ECO:0000256" key="3">
    <source>
        <dbReference type="ARBA" id="ARBA00023082"/>
    </source>
</evidence>
<dbReference type="AlphaFoldDB" id="A0A1I7NX15"/>
<feature type="region of interest" description="Disordered" evidence="6">
    <location>
        <begin position="1"/>
        <end position="22"/>
    </location>
</feature>
<evidence type="ECO:0000256" key="2">
    <source>
        <dbReference type="ARBA" id="ARBA00023015"/>
    </source>
</evidence>
<dbReference type="CDD" id="cd06171">
    <property type="entry name" value="Sigma70_r4"/>
    <property type="match status" value="1"/>
</dbReference>
<evidence type="ECO:0000313" key="9">
    <source>
        <dbReference type="EMBL" id="SFV39168.1"/>
    </source>
</evidence>
<dbReference type="SUPFAM" id="SSF88946">
    <property type="entry name" value="Sigma2 domain of RNA polymerase sigma factors"/>
    <property type="match status" value="1"/>
</dbReference>
<dbReference type="InterPro" id="IPR036388">
    <property type="entry name" value="WH-like_DNA-bd_sf"/>
</dbReference>
<accession>A0A1I7NX15</accession>
<feature type="domain" description="RNA polymerase sigma factor 70 region 4 type 2" evidence="8">
    <location>
        <begin position="141"/>
        <end position="193"/>
    </location>
</feature>
<keyword evidence="3" id="KW-0731">Sigma factor</keyword>
<proteinExistence type="inferred from homology"/>
<name>A0A1I7NX15_9HYPH</name>
<dbReference type="Gene3D" id="1.10.1740.10">
    <property type="match status" value="1"/>
</dbReference>
<dbReference type="PANTHER" id="PTHR43133:SF8">
    <property type="entry name" value="RNA POLYMERASE SIGMA FACTOR HI_1459-RELATED"/>
    <property type="match status" value="1"/>
</dbReference>
<keyword evidence="10" id="KW-1185">Reference proteome</keyword>
<dbReference type="InterPro" id="IPR007627">
    <property type="entry name" value="RNA_pol_sigma70_r2"/>
</dbReference>
<feature type="domain" description="RNA polymerase sigma-70 region 2" evidence="7">
    <location>
        <begin position="47"/>
        <end position="114"/>
    </location>
</feature>
<evidence type="ECO:0000256" key="1">
    <source>
        <dbReference type="ARBA" id="ARBA00010641"/>
    </source>
</evidence>
<organism evidence="9 10">
    <name type="scientific">Hyphomicrobium facile</name>
    <dbReference type="NCBI Taxonomy" id="51670"/>
    <lineage>
        <taxon>Bacteria</taxon>
        <taxon>Pseudomonadati</taxon>
        <taxon>Pseudomonadota</taxon>
        <taxon>Alphaproteobacteria</taxon>
        <taxon>Hyphomicrobiales</taxon>
        <taxon>Hyphomicrobiaceae</taxon>
        <taxon>Hyphomicrobium</taxon>
    </lineage>
</organism>
<dbReference type="RefSeq" id="WP_092869688.1">
    <property type="nucleotide sequence ID" value="NZ_FPCH01000005.1"/>
</dbReference>
<keyword evidence="2" id="KW-0805">Transcription regulation</keyword>
<dbReference type="InterPro" id="IPR039425">
    <property type="entry name" value="RNA_pol_sigma-70-like"/>
</dbReference>
<dbReference type="STRING" id="51670.SAMN04488557_4195"/>
<dbReference type="Proteomes" id="UP000199423">
    <property type="component" value="Unassembled WGS sequence"/>
</dbReference>
<dbReference type="InterPro" id="IPR013324">
    <property type="entry name" value="RNA_pol_sigma_r3/r4-like"/>
</dbReference>
<dbReference type="EMBL" id="FPCH01000005">
    <property type="protein sequence ID" value="SFV39168.1"/>
    <property type="molecule type" value="Genomic_DNA"/>
</dbReference>
<protein>
    <submittedName>
        <fullName evidence="9">RNA polymerase, sigma-24 subunit, RpoE</fullName>
    </submittedName>
</protein>
<gene>
    <name evidence="9" type="ORF">SAMN04488557_4195</name>
</gene>
<dbReference type="InterPro" id="IPR014284">
    <property type="entry name" value="RNA_pol_sigma-70_dom"/>
</dbReference>
<evidence type="ECO:0000256" key="6">
    <source>
        <dbReference type="SAM" id="MobiDB-lite"/>
    </source>
</evidence>
<evidence type="ECO:0000259" key="7">
    <source>
        <dbReference type="Pfam" id="PF04542"/>
    </source>
</evidence>
<reference evidence="10" key="1">
    <citation type="submission" date="2016-10" db="EMBL/GenBank/DDBJ databases">
        <authorList>
            <person name="Varghese N."/>
            <person name="Submissions S."/>
        </authorList>
    </citation>
    <scope>NUCLEOTIDE SEQUENCE [LARGE SCALE GENOMIC DNA]</scope>
    <source>
        <strain evidence="10">DSM 1565</strain>
    </source>
</reference>
<dbReference type="Gene3D" id="1.10.10.10">
    <property type="entry name" value="Winged helix-like DNA-binding domain superfamily/Winged helix DNA-binding domain"/>
    <property type="match status" value="1"/>
</dbReference>
<evidence type="ECO:0000313" key="10">
    <source>
        <dbReference type="Proteomes" id="UP000199423"/>
    </source>
</evidence>
<evidence type="ECO:0000256" key="4">
    <source>
        <dbReference type="ARBA" id="ARBA00023125"/>
    </source>
</evidence>
<dbReference type="SUPFAM" id="SSF88659">
    <property type="entry name" value="Sigma3 and sigma4 domains of RNA polymerase sigma factors"/>
    <property type="match status" value="1"/>
</dbReference>
<evidence type="ECO:0000259" key="8">
    <source>
        <dbReference type="Pfam" id="PF08281"/>
    </source>
</evidence>
<keyword evidence="4" id="KW-0238">DNA-binding</keyword>
<dbReference type="Pfam" id="PF04542">
    <property type="entry name" value="Sigma70_r2"/>
    <property type="match status" value="1"/>
</dbReference>
<comment type="similarity">
    <text evidence="1">Belongs to the sigma-70 factor family. ECF subfamily.</text>
</comment>
<dbReference type="InterPro" id="IPR013249">
    <property type="entry name" value="RNA_pol_sigma70_r4_t2"/>
</dbReference>
<evidence type="ECO:0000256" key="5">
    <source>
        <dbReference type="ARBA" id="ARBA00023163"/>
    </source>
</evidence>
<dbReference type="OrthoDB" id="9780326at2"/>
<dbReference type="GO" id="GO:0003677">
    <property type="term" value="F:DNA binding"/>
    <property type="evidence" value="ECO:0007669"/>
    <property type="project" value="UniProtKB-KW"/>
</dbReference>
<dbReference type="PANTHER" id="PTHR43133">
    <property type="entry name" value="RNA POLYMERASE ECF-TYPE SIGMA FACTO"/>
    <property type="match status" value="1"/>
</dbReference>
<dbReference type="GO" id="GO:0016987">
    <property type="term" value="F:sigma factor activity"/>
    <property type="evidence" value="ECO:0007669"/>
    <property type="project" value="UniProtKB-KW"/>
</dbReference>
<keyword evidence="5" id="KW-0804">Transcription</keyword>
<sequence>MSRGLVAATRTDGSPAAPRATAESRADEAVLVAAVGSGDGDAFRLLMGRHLGSIVSVARRMLRDDAEAEDVAQEAFLRLWRSSGTLEIGPAGIRPWLRRVVSNLCLDRVRGQSRVKVVDELPEVPEPARQLAGLESQDTQRRVEMAMQKLPDRQRLALTLFHFEGLSQIEIGQVMGVSDEAVESLLSRARRQLKAELRSDWESLRSDGEL</sequence>
<dbReference type="InterPro" id="IPR013325">
    <property type="entry name" value="RNA_pol_sigma_r2"/>
</dbReference>
<dbReference type="Pfam" id="PF08281">
    <property type="entry name" value="Sigma70_r4_2"/>
    <property type="match status" value="1"/>
</dbReference>
<dbReference type="GO" id="GO:0006352">
    <property type="term" value="P:DNA-templated transcription initiation"/>
    <property type="evidence" value="ECO:0007669"/>
    <property type="project" value="InterPro"/>
</dbReference>
<dbReference type="NCBIfam" id="TIGR02937">
    <property type="entry name" value="sigma70-ECF"/>
    <property type="match status" value="1"/>
</dbReference>